<protein>
    <recommendedName>
        <fullName evidence="2">DUF7730 domain-containing protein</fullName>
    </recommendedName>
</protein>
<evidence type="ECO:0000313" key="3">
    <source>
        <dbReference type="EMBL" id="CAF9922825.1"/>
    </source>
</evidence>
<gene>
    <name evidence="3" type="ORF">ALECFALPRED_002236</name>
</gene>
<evidence type="ECO:0000313" key="4">
    <source>
        <dbReference type="Proteomes" id="UP000664203"/>
    </source>
</evidence>
<organism evidence="3 4">
    <name type="scientific">Alectoria fallacina</name>
    <dbReference type="NCBI Taxonomy" id="1903189"/>
    <lineage>
        <taxon>Eukaryota</taxon>
        <taxon>Fungi</taxon>
        <taxon>Dikarya</taxon>
        <taxon>Ascomycota</taxon>
        <taxon>Pezizomycotina</taxon>
        <taxon>Lecanoromycetes</taxon>
        <taxon>OSLEUM clade</taxon>
        <taxon>Lecanoromycetidae</taxon>
        <taxon>Lecanorales</taxon>
        <taxon>Lecanorineae</taxon>
        <taxon>Parmeliaceae</taxon>
        <taxon>Alectoria</taxon>
    </lineage>
</organism>
<evidence type="ECO:0000256" key="1">
    <source>
        <dbReference type="SAM" id="MobiDB-lite"/>
    </source>
</evidence>
<feature type="domain" description="DUF7730" evidence="2">
    <location>
        <begin position="116"/>
        <end position="291"/>
    </location>
</feature>
<dbReference type="EMBL" id="CAJPDR010000160">
    <property type="protein sequence ID" value="CAF9922825.1"/>
    <property type="molecule type" value="Genomic_DNA"/>
</dbReference>
<feature type="region of interest" description="Disordered" evidence="1">
    <location>
        <begin position="330"/>
        <end position="355"/>
    </location>
</feature>
<name>A0A8H3IJ57_9LECA</name>
<accession>A0A8H3IJ57</accession>
<dbReference type="Pfam" id="PF24864">
    <property type="entry name" value="DUF7730"/>
    <property type="match status" value="1"/>
</dbReference>
<comment type="caution">
    <text evidence="3">The sequence shown here is derived from an EMBL/GenBank/DDBJ whole genome shotgun (WGS) entry which is preliminary data.</text>
</comment>
<reference evidence="3" key="1">
    <citation type="submission" date="2021-03" db="EMBL/GenBank/DDBJ databases">
        <authorList>
            <person name="Tagirdzhanova G."/>
        </authorList>
    </citation>
    <scope>NUCLEOTIDE SEQUENCE</scope>
</reference>
<dbReference type="AlphaFoldDB" id="A0A8H3IJ57"/>
<dbReference type="PANTHER" id="PTHR38790">
    <property type="entry name" value="2EXR DOMAIN-CONTAINING PROTEIN-RELATED"/>
    <property type="match status" value="1"/>
</dbReference>
<keyword evidence="4" id="KW-1185">Reference proteome</keyword>
<proteinExistence type="predicted"/>
<sequence length="434" mass="50243">MSSILFTDHPLCQVMAEKAMHDLGYKSQLERSAFEKENRVNRTIENDMTKIRHKLLMVSKIEDRNRQHRREMVNGREARTKCSLISAGRAPANSRRALTILAENLRLQTDPEPFPLLRLPLEIRQQIYDEVLKGSNRHIVVKSFDISAFKDDLLNRRIETFYGNRASPHWKNPESIFEIAIPSIYGKDITTGLLLVSKDVYAETVPRLYHGRTFDFGIDVFGIVPFLRQMTPLARQHVREIHMEFYTLPTHRPQGPNNQRHWHVRENAQDWTEACAYIADHLQLKKLSINVDMKFSKPTDPPVDLRQLHWVQDLVQIRELQRLSHYVSPHGHGLEAQRPRRPPRPHGSPSETFFPGPDDVVDWDVKGAKPGLGRLFRYLREEMLEKSTRSVPSMGEHGRFSSRVVVSRRGKLQGFSLPTTLAVCSDQTELIVFE</sequence>
<dbReference type="InterPro" id="IPR056632">
    <property type="entry name" value="DUF7730"/>
</dbReference>
<evidence type="ECO:0000259" key="2">
    <source>
        <dbReference type="Pfam" id="PF24864"/>
    </source>
</evidence>
<dbReference type="Proteomes" id="UP000664203">
    <property type="component" value="Unassembled WGS sequence"/>
</dbReference>
<dbReference type="OrthoDB" id="5420711at2759"/>